<feature type="transmembrane region" description="Helical" evidence="13">
    <location>
        <begin position="99"/>
        <end position="122"/>
    </location>
</feature>
<name>A0A931AWJ6_9FIRM</name>
<dbReference type="GO" id="GO:0005886">
    <property type="term" value="C:plasma membrane"/>
    <property type="evidence" value="ECO:0007669"/>
    <property type="project" value="UniProtKB-SubCell"/>
</dbReference>
<evidence type="ECO:0000256" key="9">
    <source>
        <dbReference type="ARBA" id="ARBA00023136"/>
    </source>
</evidence>
<evidence type="ECO:0000256" key="2">
    <source>
        <dbReference type="ARBA" id="ARBA00022448"/>
    </source>
</evidence>
<dbReference type="PANTHER" id="PTHR43163:SF6">
    <property type="entry name" value="DIPEPTIDE TRANSPORT SYSTEM PERMEASE PROTEIN DPPB-RELATED"/>
    <property type="match status" value="1"/>
</dbReference>
<dbReference type="NCBIfam" id="NF045470">
    <property type="entry name" value="Opp2B"/>
    <property type="match status" value="1"/>
</dbReference>
<evidence type="ECO:0000256" key="3">
    <source>
        <dbReference type="ARBA" id="ARBA00022475"/>
    </source>
</evidence>
<dbReference type="InterPro" id="IPR000515">
    <property type="entry name" value="MetI-like"/>
</dbReference>
<dbReference type="SUPFAM" id="SSF161098">
    <property type="entry name" value="MetI-like"/>
    <property type="match status" value="1"/>
</dbReference>
<feature type="transmembrane region" description="Helical" evidence="13">
    <location>
        <begin position="169"/>
        <end position="188"/>
    </location>
</feature>
<dbReference type="EMBL" id="JADPIE010000007">
    <property type="protein sequence ID" value="MBF8437825.1"/>
    <property type="molecule type" value="Genomic_DNA"/>
</dbReference>
<keyword evidence="6 13" id="KW-1133">Transmembrane helix</keyword>
<feature type="transmembrane region" description="Helical" evidence="13">
    <location>
        <begin position="134"/>
        <end position="157"/>
    </location>
</feature>
<comment type="caution">
    <text evidence="15">The sequence shown here is derived from an EMBL/GenBank/DDBJ whole genome shotgun (WGS) entry which is preliminary data.</text>
</comment>
<sequence>MHIYILKRIIQVIPVLLLVTLITFSLVHLTPGDPAIMRAGEDATAEQVESIRESMGLNRPVHMQYLNWIGGLFRGDLGYSLQDGRPVFITLIRRLPATIQLVIASFIVSIGIGIPIGILSAVKQNTFADSFARIFALLGLSMPNFWIGLMLMLLLSYRLRLLPASGSGSMLHLIMPAIALGLPAAGVITRLTRSSMLEVLKEDYIRTAQSKGLKNQTVIYKHALKNAMLPVITVIGIQLGSRLGGSVIIESVFAYPGIGRFAYLRLLARDYPMIMGNLLIFAFIFILINLLTDILYGFIEPRIRYE</sequence>
<protein>
    <recommendedName>
        <fullName evidence="12">Nickel import system permease protein NikB</fullName>
    </recommendedName>
</protein>
<dbReference type="AlphaFoldDB" id="A0A931AWJ6"/>
<keyword evidence="3" id="KW-1003">Cell membrane</keyword>
<accession>A0A931AWJ6</accession>
<evidence type="ECO:0000256" key="12">
    <source>
        <dbReference type="ARBA" id="ARBA00044774"/>
    </source>
</evidence>
<keyword evidence="2 13" id="KW-0813">Transport</keyword>
<dbReference type="InterPro" id="IPR050045">
    <property type="entry name" value="Opp2B"/>
</dbReference>
<keyword evidence="9 13" id="KW-0472">Membrane</keyword>
<dbReference type="PROSITE" id="PS50928">
    <property type="entry name" value="ABC_TM1"/>
    <property type="match status" value="1"/>
</dbReference>
<evidence type="ECO:0000256" key="8">
    <source>
        <dbReference type="ARBA" id="ARBA00023112"/>
    </source>
</evidence>
<keyword evidence="7" id="KW-0406">Ion transport</keyword>
<dbReference type="CDD" id="cd06261">
    <property type="entry name" value="TM_PBP2"/>
    <property type="match status" value="1"/>
</dbReference>
<keyword evidence="8" id="KW-0921">Nickel transport</keyword>
<dbReference type="InterPro" id="IPR045621">
    <property type="entry name" value="BPD_transp_1_N"/>
</dbReference>
<comment type="subcellular location">
    <subcellularLocation>
        <location evidence="1 13">Cell membrane</location>
        <topology evidence="1 13">Multi-pass membrane protein</topology>
    </subcellularLocation>
</comment>
<organism evidence="15 16">
    <name type="scientific">Halonatronomonas betaini</name>
    <dbReference type="NCBI Taxonomy" id="2778430"/>
    <lineage>
        <taxon>Bacteria</taxon>
        <taxon>Bacillati</taxon>
        <taxon>Bacillota</taxon>
        <taxon>Clostridia</taxon>
        <taxon>Halanaerobiales</taxon>
        <taxon>Halarsenatibacteraceae</taxon>
        <taxon>Halonatronomonas</taxon>
    </lineage>
</organism>
<keyword evidence="16" id="KW-1185">Reference proteome</keyword>
<dbReference type="GO" id="GO:0015099">
    <property type="term" value="F:nickel cation transmembrane transporter activity"/>
    <property type="evidence" value="ECO:0007669"/>
    <property type="project" value="InterPro"/>
</dbReference>
<evidence type="ECO:0000256" key="6">
    <source>
        <dbReference type="ARBA" id="ARBA00022989"/>
    </source>
</evidence>
<feature type="transmembrane region" description="Helical" evidence="13">
    <location>
        <begin position="12"/>
        <end position="30"/>
    </location>
</feature>
<keyword evidence="5 13" id="KW-0812">Transmembrane</keyword>
<evidence type="ECO:0000256" key="10">
    <source>
        <dbReference type="ARBA" id="ARBA00024202"/>
    </source>
</evidence>
<proteinExistence type="inferred from homology"/>
<dbReference type="Pfam" id="PF19300">
    <property type="entry name" value="BPD_transp_1_N"/>
    <property type="match status" value="1"/>
</dbReference>
<dbReference type="Pfam" id="PF00528">
    <property type="entry name" value="BPD_transp_1"/>
    <property type="match status" value="1"/>
</dbReference>
<dbReference type="Gene3D" id="1.10.3720.10">
    <property type="entry name" value="MetI-like"/>
    <property type="match status" value="1"/>
</dbReference>
<reference evidence="15" key="1">
    <citation type="submission" date="2020-11" db="EMBL/GenBank/DDBJ databases">
        <title>Halonatronomonas betainensis gen. nov., sp. nov. a novel haloalkaliphilic representative of the family Halanaerobiacae capable of betaine degradation.</title>
        <authorList>
            <person name="Boltyanskaya Y."/>
            <person name="Kevbrin V."/>
            <person name="Detkova E."/>
            <person name="Grouzdev D.S."/>
            <person name="Koziaeva V."/>
            <person name="Zhilina T."/>
        </authorList>
    </citation>
    <scope>NUCLEOTIDE SEQUENCE</scope>
    <source>
        <strain evidence="15">Z-7014</strain>
    </source>
</reference>
<dbReference type="InterPro" id="IPR035906">
    <property type="entry name" value="MetI-like_sf"/>
</dbReference>
<evidence type="ECO:0000256" key="1">
    <source>
        <dbReference type="ARBA" id="ARBA00004651"/>
    </source>
</evidence>
<evidence type="ECO:0000256" key="4">
    <source>
        <dbReference type="ARBA" id="ARBA00022596"/>
    </source>
</evidence>
<evidence type="ECO:0000256" key="7">
    <source>
        <dbReference type="ARBA" id="ARBA00023065"/>
    </source>
</evidence>
<evidence type="ECO:0000256" key="5">
    <source>
        <dbReference type="ARBA" id="ARBA00022692"/>
    </source>
</evidence>
<keyword evidence="4" id="KW-0533">Nickel</keyword>
<evidence type="ECO:0000259" key="14">
    <source>
        <dbReference type="PROSITE" id="PS50928"/>
    </source>
</evidence>
<dbReference type="PANTHER" id="PTHR43163">
    <property type="entry name" value="DIPEPTIDE TRANSPORT SYSTEM PERMEASE PROTEIN DPPB-RELATED"/>
    <property type="match status" value="1"/>
</dbReference>
<comment type="similarity">
    <text evidence="10">Belongs to the binding-protein-dependent transport system permease family. OppBC subfamily.</text>
</comment>
<feature type="transmembrane region" description="Helical" evidence="13">
    <location>
        <begin position="278"/>
        <end position="299"/>
    </location>
</feature>
<evidence type="ECO:0000313" key="15">
    <source>
        <dbReference type="EMBL" id="MBF8437825.1"/>
    </source>
</evidence>
<dbReference type="Proteomes" id="UP000621436">
    <property type="component" value="Unassembled WGS sequence"/>
</dbReference>
<evidence type="ECO:0000256" key="13">
    <source>
        <dbReference type="RuleBase" id="RU363032"/>
    </source>
</evidence>
<comment type="subunit">
    <text evidence="11">The complex is composed of two ATP-binding proteins (NikD and NikE), two transmembrane proteins (NikB and NikC) and a solute-binding protein (NikA).</text>
</comment>
<evidence type="ECO:0000313" key="16">
    <source>
        <dbReference type="Proteomes" id="UP000621436"/>
    </source>
</evidence>
<evidence type="ECO:0000256" key="11">
    <source>
        <dbReference type="ARBA" id="ARBA00038669"/>
    </source>
</evidence>
<feature type="domain" description="ABC transmembrane type-1" evidence="14">
    <location>
        <begin position="95"/>
        <end position="296"/>
    </location>
</feature>
<gene>
    <name evidence="15" type="ORF">I0Q91_12075</name>
</gene>
<dbReference type="RefSeq" id="WP_270454853.1">
    <property type="nucleotide sequence ID" value="NZ_JADPIE010000007.1"/>
</dbReference>